<sequence length="603" mass="68796">MPKRSEDSYIVHDIIPLLSKLGYPGTGDHERVKIKEVPIYRPSGGIAGKMDIVYYQDGEPVLLVEAKRAGRSIKQAQEEAENYLRNFPIKNKKYAPKEQRPCYFAITVGREIQFYRHRFDVSNGLLEQISESISILTFDELLDKYGLTPGYRPKKLDTESFGKEFWPDLVSFYKTSEDSKITQEVIKRVSKHILNYLENKHTYDTHSPFVEHISTLSNQEHIKDLHRRFDLAGSLNTEIAEEFRNFILRSFQGNEFNQYLTEKCIILFMLNLIGEIKSHWKVLDFECGSGGFISAAAKKGVPIENMLGIDIDELPFIIAKTYLALYFRKTGKEIAQIPIRNDNGLLYLRNEWDLVIGNPAGSGDYKKDDIENVLKNLERDLDQNGKDDKFSEYNFSIQQAVRSCKVGGKICLILPDPFFSGSRNKFLRKYIAKHCKVLAIVSLPSGVFKKGTSTKSMGSGSQKGTQKMSILYAEKTSPVIDGEGIEVDDAVLSYPVFLANISPPESTTGNICEWLEPRLNMVLEEWRKWQAEKHLSALDETLLKDAYESQKNTQGRRKSSKKDDKQMRLLSEEPSPVKRPKKVKSKVIISKALGGLFKENKKK</sequence>
<dbReference type="Proteomes" id="UP000178797">
    <property type="component" value="Unassembled WGS sequence"/>
</dbReference>
<dbReference type="GO" id="GO:0009007">
    <property type="term" value="F:site-specific DNA-methyltransferase (adenine-specific) activity"/>
    <property type="evidence" value="ECO:0007669"/>
    <property type="project" value="UniProtKB-EC"/>
</dbReference>
<evidence type="ECO:0000256" key="7">
    <source>
        <dbReference type="SAM" id="MobiDB-lite"/>
    </source>
</evidence>
<organism evidence="9 10">
    <name type="scientific">Candidatus Schekmanbacteria bacterium RBG_16_38_10</name>
    <dbReference type="NCBI Taxonomy" id="1817879"/>
    <lineage>
        <taxon>Bacteria</taxon>
        <taxon>Candidatus Schekmaniibacteriota</taxon>
    </lineage>
</organism>
<keyword evidence="4" id="KW-0949">S-adenosyl-L-methionine</keyword>
<evidence type="ECO:0000256" key="1">
    <source>
        <dbReference type="ARBA" id="ARBA00011900"/>
    </source>
</evidence>
<feature type="compositionally biased region" description="Basic and acidic residues" evidence="7">
    <location>
        <begin position="561"/>
        <end position="571"/>
    </location>
</feature>
<evidence type="ECO:0000256" key="6">
    <source>
        <dbReference type="ARBA" id="ARBA00047942"/>
    </source>
</evidence>
<dbReference type="EC" id="2.1.1.72" evidence="1"/>
<evidence type="ECO:0000256" key="5">
    <source>
        <dbReference type="ARBA" id="ARBA00022747"/>
    </source>
</evidence>
<evidence type="ECO:0000256" key="2">
    <source>
        <dbReference type="ARBA" id="ARBA00022603"/>
    </source>
</evidence>
<keyword evidence="5" id="KW-0680">Restriction system</keyword>
<proteinExistence type="predicted"/>
<feature type="region of interest" description="Disordered" evidence="7">
    <location>
        <begin position="548"/>
        <end position="586"/>
    </location>
</feature>
<comment type="caution">
    <text evidence="9">The sequence shown here is derived from an EMBL/GenBank/DDBJ whole genome shotgun (WGS) entry which is preliminary data.</text>
</comment>
<feature type="domain" description="DNA methylase adenine-specific" evidence="8">
    <location>
        <begin position="246"/>
        <end position="453"/>
    </location>
</feature>
<reference evidence="9 10" key="1">
    <citation type="journal article" date="2016" name="Nat. Commun.">
        <title>Thousands of microbial genomes shed light on interconnected biogeochemical processes in an aquifer system.</title>
        <authorList>
            <person name="Anantharaman K."/>
            <person name="Brown C.T."/>
            <person name="Hug L.A."/>
            <person name="Sharon I."/>
            <person name="Castelle C.J."/>
            <person name="Probst A.J."/>
            <person name="Thomas B.C."/>
            <person name="Singh A."/>
            <person name="Wilkins M.J."/>
            <person name="Karaoz U."/>
            <person name="Brodie E.L."/>
            <person name="Williams K.H."/>
            <person name="Hubbard S.S."/>
            <person name="Banfield J.F."/>
        </authorList>
    </citation>
    <scope>NUCLEOTIDE SEQUENCE [LARGE SCALE GENOMIC DNA]</scope>
</reference>
<evidence type="ECO:0000313" key="10">
    <source>
        <dbReference type="Proteomes" id="UP000178797"/>
    </source>
</evidence>
<dbReference type="Gene3D" id="3.40.50.150">
    <property type="entry name" value="Vaccinia Virus protein VP39"/>
    <property type="match status" value="1"/>
</dbReference>
<dbReference type="InterPro" id="IPR051537">
    <property type="entry name" value="DNA_Adenine_Mtase"/>
</dbReference>
<evidence type="ECO:0000259" key="8">
    <source>
        <dbReference type="Pfam" id="PF02384"/>
    </source>
</evidence>
<keyword evidence="3" id="KW-0808">Transferase</keyword>
<dbReference type="InterPro" id="IPR029063">
    <property type="entry name" value="SAM-dependent_MTases_sf"/>
</dbReference>
<dbReference type="GO" id="GO:0032259">
    <property type="term" value="P:methylation"/>
    <property type="evidence" value="ECO:0007669"/>
    <property type="project" value="UniProtKB-KW"/>
</dbReference>
<dbReference type="CDD" id="cd02440">
    <property type="entry name" value="AdoMet_MTases"/>
    <property type="match status" value="1"/>
</dbReference>
<gene>
    <name evidence="9" type="ORF">A2W05_08460</name>
</gene>
<dbReference type="GO" id="GO:0003677">
    <property type="term" value="F:DNA binding"/>
    <property type="evidence" value="ECO:0007669"/>
    <property type="project" value="InterPro"/>
</dbReference>
<dbReference type="GO" id="GO:0009307">
    <property type="term" value="P:DNA restriction-modification system"/>
    <property type="evidence" value="ECO:0007669"/>
    <property type="project" value="UniProtKB-KW"/>
</dbReference>
<dbReference type="GO" id="GO:0008170">
    <property type="term" value="F:N-methyltransferase activity"/>
    <property type="evidence" value="ECO:0007669"/>
    <property type="project" value="InterPro"/>
</dbReference>
<evidence type="ECO:0000256" key="4">
    <source>
        <dbReference type="ARBA" id="ARBA00022691"/>
    </source>
</evidence>
<accession>A0A1F7RXP3</accession>
<dbReference type="AlphaFoldDB" id="A0A1F7RXP3"/>
<dbReference type="Pfam" id="PF02384">
    <property type="entry name" value="N6_Mtase"/>
    <property type="match status" value="1"/>
</dbReference>
<keyword evidence="2" id="KW-0489">Methyltransferase</keyword>
<dbReference type="EMBL" id="MGDE01000094">
    <property type="protein sequence ID" value="OGL46322.1"/>
    <property type="molecule type" value="Genomic_DNA"/>
</dbReference>
<comment type="catalytic activity">
    <reaction evidence="6">
        <text>a 2'-deoxyadenosine in DNA + S-adenosyl-L-methionine = an N(6)-methyl-2'-deoxyadenosine in DNA + S-adenosyl-L-homocysteine + H(+)</text>
        <dbReference type="Rhea" id="RHEA:15197"/>
        <dbReference type="Rhea" id="RHEA-COMP:12418"/>
        <dbReference type="Rhea" id="RHEA-COMP:12419"/>
        <dbReference type="ChEBI" id="CHEBI:15378"/>
        <dbReference type="ChEBI" id="CHEBI:57856"/>
        <dbReference type="ChEBI" id="CHEBI:59789"/>
        <dbReference type="ChEBI" id="CHEBI:90615"/>
        <dbReference type="ChEBI" id="CHEBI:90616"/>
        <dbReference type="EC" id="2.1.1.72"/>
    </reaction>
</comment>
<dbReference type="PANTHER" id="PTHR42933:SF3">
    <property type="entry name" value="TYPE I RESTRICTION ENZYME MJAVIII METHYLASE SUBUNIT"/>
    <property type="match status" value="1"/>
</dbReference>
<dbReference type="SUPFAM" id="SSF53335">
    <property type="entry name" value="S-adenosyl-L-methionine-dependent methyltransferases"/>
    <property type="match status" value="1"/>
</dbReference>
<dbReference type="PANTHER" id="PTHR42933">
    <property type="entry name" value="SLR6095 PROTEIN"/>
    <property type="match status" value="1"/>
</dbReference>
<evidence type="ECO:0000256" key="3">
    <source>
        <dbReference type="ARBA" id="ARBA00022679"/>
    </source>
</evidence>
<dbReference type="InterPro" id="IPR003356">
    <property type="entry name" value="DNA_methylase_A-5"/>
</dbReference>
<name>A0A1F7RXP3_9BACT</name>
<dbReference type="PRINTS" id="PR00507">
    <property type="entry name" value="N12N6MTFRASE"/>
</dbReference>
<evidence type="ECO:0000313" key="9">
    <source>
        <dbReference type="EMBL" id="OGL46322.1"/>
    </source>
</evidence>
<protein>
    <recommendedName>
        <fullName evidence="1">site-specific DNA-methyltransferase (adenine-specific)</fullName>
        <ecNumber evidence="1">2.1.1.72</ecNumber>
    </recommendedName>
</protein>